<name>A0A9P9HAQ2_FUSRE</name>
<organism evidence="1 2">
    <name type="scientific">Fusarium redolens</name>
    <dbReference type="NCBI Taxonomy" id="48865"/>
    <lineage>
        <taxon>Eukaryota</taxon>
        <taxon>Fungi</taxon>
        <taxon>Dikarya</taxon>
        <taxon>Ascomycota</taxon>
        <taxon>Pezizomycotina</taxon>
        <taxon>Sordariomycetes</taxon>
        <taxon>Hypocreomycetidae</taxon>
        <taxon>Hypocreales</taxon>
        <taxon>Nectriaceae</taxon>
        <taxon>Fusarium</taxon>
        <taxon>Fusarium redolens species complex</taxon>
    </lineage>
</organism>
<dbReference type="AlphaFoldDB" id="A0A9P9HAQ2"/>
<evidence type="ECO:0000313" key="1">
    <source>
        <dbReference type="EMBL" id="KAH7254103.1"/>
    </source>
</evidence>
<dbReference type="RefSeq" id="XP_046050350.1">
    <property type="nucleotide sequence ID" value="XM_046185808.1"/>
</dbReference>
<dbReference type="OrthoDB" id="5103768at2759"/>
<proteinExistence type="predicted"/>
<gene>
    <name evidence="1" type="ORF">BKA55DRAFT_353660</name>
</gene>
<keyword evidence="2" id="KW-1185">Reference proteome</keyword>
<reference evidence="1" key="1">
    <citation type="journal article" date="2021" name="Nat. Commun.">
        <title>Genetic determinants of endophytism in the Arabidopsis root mycobiome.</title>
        <authorList>
            <person name="Mesny F."/>
            <person name="Miyauchi S."/>
            <person name="Thiergart T."/>
            <person name="Pickel B."/>
            <person name="Atanasova L."/>
            <person name="Karlsson M."/>
            <person name="Huettel B."/>
            <person name="Barry K.W."/>
            <person name="Haridas S."/>
            <person name="Chen C."/>
            <person name="Bauer D."/>
            <person name="Andreopoulos W."/>
            <person name="Pangilinan J."/>
            <person name="LaButti K."/>
            <person name="Riley R."/>
            <person name="Lipzen A."/>
            <person name="Clum A."/>
            <person name="Drula E."/>
            <person name="Henrissat B."/>
            <person name="Kohler A."/>
            <person name="Grigoriev I.V."/>
            <person name="Martin F.M."/>
            <person name="Hacquard S."/>
        </authorList>
    </citation>
    <scope>NUCLEOTIDE SEQUENCE</scope>
    <source>
        <strain evidence="1">MPI-CAGE-AT-0023</strain>
    </source>
</reference>
<evidence type="ECO:0000313" key="2">
    <source>
        <dbReference type="Proteomes" id="UP000720189"/>
    </source>
</evidence>
<dbReference type="Proteomes" id="UP000720189">
    <property type="component" value="Unassembled WGS sequence"/>
</dbReference>
<comment type="caution">
    <text evidence="1">The sequence shown here is derived from an EMBL/GenBank/DDBJ whole genome shotgun (WGS) entry which is preliminary data.</text>
</comment>
<sequence>MPVCSPICLLLSEQAFRIIFTPVSILLPYFLSYHSPAYPHSQKDISLPDRCRSIYQEKQKIKNSGTGNRTLGSAELIPQVLRARNVSHYTIPDADLLKSRLPIGRQQHGGAGWVVTTRFRLCWQLAVVSLLDSNATCSDRSSQAALHEDMGQSQIGDIYKLLILIPVQERIRIIIQEGMRKEIQDEFHVE</sequence>
<dbReference type="GeneID" id="70215762"/>
<dbReference type="EMBL" id="JAGMUX010000007">
    <property type="protein sequence ID" value="KAH7254103.1"/>
    <property type="molecule type" value="Genomic_DNA"/>
</dbReference>
<protein>
    <submittedName>
        <fullName evidence="1">Uncharacterized protein</fullName>
    </submittedName>
</protein>
<accession>A0A9P9HAQ2</accession>